<feature type="non-terminal residue" evidence="2">
    <location>
        <position position="56"/>
    </location>
</feature>
<dbReference type="SUPFAM" id="SSF48295">
    <property type="entry name" value="TrpR-like"/>
    <property type="match status" value="1"/>
</dbReference>
<dbReference type="GO" id="GO:0043565">
    <property type="term" value="F:sequence-specific DNA binding"/>
    <property type="evidence" value="ECO:0007669"/>
    <property type="project" value="InterPro"/>
</dbReference>
<evidence type="ECO:0000259" key="1">
    <source>
        <dbReference type="Pfam" id="PF13936"/>
    </source>
</evidence>
<organism evidence="2">
    <name type="scientific">marine sediment metagenome</name>
    <dbReference type="NCBI Taxonomy" id="412755"/>
    <lineage>
        <taxon>unclassified sequences</taxon>
        <taxon>metagenomes</taxon>
        <taxon>ecological metagenomes</taxon>
    </lineage>
</organism>
<feature type="domain" description="Transposase IS30-like HTH" evidence="1">
    <location>
        <begin position="21"/>
        <end position="47"/>
    </location>
</feature>
<sequence length="56" mass="6675">MRSLNIRDKKSKDKVMYEVHLQYGYTLKDIAEYIGVHYTTVSREIKRIERRANSGL</sequence>
<proteinExistence type="predicted"/>
<dbReference type="InterPro" id="IPR025246">
    <property type="entry name" value="IS30-like_HTH"/>
</dbReference>
<comment type="caution">
    <text evidence="2">The sequence shown here is derived from an EMBL/GenBank/DDBJ whole genome shotgun (WGS) entry which is preliminary data.</text>
</comment>
<dbReference type="EMBL" id="BARV01010783">
    <property type="protein sequence ID" value="GAI16139.1"/>
    <property type="molecule type" value="Genomic_DNA"/>
</dbReference>
<dbReference type="AlphaFoldDB" id="X1NBU5"/>
<gene>
    <name evidence="2" type="ORF">S06H3_20740</name>
</gene>
<dbReference type="Pfam" id="PF13936">
    <property type="entry name" value="HTH_38"/>
    <property type="match status" value="1"/>
</dbReference>
<reference evidence="2" key="1">
    <citation type="journal article" date="2014" name="Front. Microbiol.">
        <title>High frequency of phylogenetically diverse reductive dehalogenase-homologous genes in deep subseafloor sedimentary metagenomes.</title>
        <authorList>
            <person name="Kawai M."/>
            <person name="Futagami T."/>
            <person name="Toyoda A."/>
            <person name="Takaki Y."/>
            <person name="Nishi S."/>
            <person name="Hori S."/>
            <person name="Arai W."/>
            <person name="Tsubouchi T."/>
            <person name="Morono Y."/>
            <person name="Uchiyama I."/>
            <person name="Ito T."/>
            <person name="Fujiyama A."/>
            <person name="Inagaki F."/>
            <person name="Takami H."/>
        </authorList>
    </citation>
    <scope>NUCLEOTIDE SEQUENCE</scope>
    <source>
        <strain evidence="2">Expedition CK06-06</strain>
    </source>
</reference>
<accession>X1NBU5</accession>
<dbReference type="InterPro" id="IPR010921">
    <property type="entry name" value="Trp_repressor/repl_initiator"/>
</dbReference>
<evidence type="ECO:0000313" key="2">
    <source>
        <dbReference type="EMBL" id="GAI16139.1"/>
    </source>
</evidence>
<protein>
    <recommendedName>
        <fullName evidence="1">Transposase IS30-like HTH domain-containing protein</fullName>
    </recommendedName>
</protein>
<name>X1NBU5_9ZZZZ</name>